<dbReference type="EMBL" id="JASNVW010000001">
    <property type="protein sequence ID" value="MDK6028062.1"/>
    <property type="molecule type" value="Genomic_DNA"/>
</dbReference>
<evidence type="ECO:0000256" key="3">
    <source>
        <dbReference type="ARBA" id="ARBA00010869"/>
    </source>
</evidence>
<evidence type="ECO:0000256" key="2">
    <source>
        <dbReference type="ARBA" id="ARBA00004810"/>
    </source>
</evidence>
<dbReference type="InterPro" id="IPR050147">
    <property type="entry name" value="Ser/Thr_Dehydratase"/>
</dbReference>
<evidence type="ECO:0000256" key="1">
    <source>
        <dbReference type="ARBA" id="ARBA00001933"/>
    </source>
</evidence>
<evidence type="ECO:0000259" key="8">
    <source>
        <dbReference type="PROSITE" id="PS51671"/>
    </source>
</evidence>
<dbReference type="InterPro" id="IPR045865">
    <property type="entry name" value="ACT-like_dom_sf"/>
</dbReference>
<gene>
    <name evidence="9" type="primary">ilvA</name>
    <name evidence="9" type="ORF">QPL79_01620</name>
</gene>
<keyword evidence="5" id="KW-0100">Branched-chain amino acid biosynthesis</keyword>
<keyword evidence="5" id="KW-0028">Amino-acid biosynthesis</keyword>
<comment type="pathway">
    <text evidence="2">Amino-acid biosynthesis; L-isoleucine biosynthesis; 2-oxobutanoate from L-threonine: step 1/1.</text>
</comment>
<evidence type="ECO:0000313" key="10">
    <source>
        <dbReference type="Proteomes" id="UP001529235"/>
    </source>
</evidence>
<dbReference type="FunFam" id="3.40.50.1100:FF:000007">
    <property type="entry name" value="L-threonine dehydratase catabolic TdcB"/>
    <property type="match status" value="1"/>
</dbReference>
<dbReference type="InterPro" id="IPR002912">
    <property type="entry name" value="ACT_dom"/>
</dbReference>
<dbReference type="NCBIfam" id="TIGR01127">
    <property type="entry name" value="ilvA_1Cterm"/>
    <property type="match status" value="1"/>
</dbReference>
<organism evidence="9 10">
    <name type="scientific">Ignisphaera cupida</name>
    <dbReference type="NCBI Taxonomy" id="3050454"/>
    <lineage>
        <taxon>Archaea</taxon>
        <taxon>Thermoproteota</taxon>
        <taxon>Thermoprotei</taxon>
        <taxon>Desulfurococcales</taxon>
        <taxon>Desulfurococcaceae</taxon>
        <taxon>Ignisphaera</taxon>
    </lineage>
</organism>
<evidence type="ECO:0000256" key="7">
    <source>
        <dbReference type="ARBA" id="ARBA00023239"/>
    </source>
</evidence>
<dbReference type="CDD" id="cd04886">
    <property type="entry name" value="ACT_ThrD-II-like"/>
    <property type="match status" value="1"/>
</dbReference>
<evidence type="ECO:0000313" key="9">
    <source>
        <dbReference type="EMBL" id="MDK6028062.1"/>
    </source>
</evidence>
<keyword evidence="7 9" id="KW-0456">Lyase</keyword>
<dbReference type="Pfam" id="PF00291">
    <property type="entry name" value="PALP"/>
    <property type="match status" value="1"/>
</dbReference>
<dbReference type="GO" id="GO:0009097">
    <property type="term" value="P:isoleucine biosynthetic process"/>
    <property type="evidence" value="ECO:0007669"/>
    <property type="project" value="UniProtKB-KW"/>
</dbReference>
<dbReference type="InterPro" id="IPR044561">
    <property type="entry name" value="ACT_ThrD-II-like"/>
</dbReference>
<keyword evidence="6" id="KW-0663">Pyridoxal phosphate</keyword>
<comment type="cofactor">
    <cofactor evidence="1">
        <name>pyridoxal 5'-phosphate</name>
        <dbReference type="ChEBI" id="CHEBI:597326"/>
    </cofactor>
</comment>
<comment type="caution">
    <text evidence="9">The sequence shown here is derived from an EMBL/GenBank/DDBJ whole genome shotgun (WGS) entry which is preliminary data.</text>
</comment>
<dbReference type="InterPro" id="IPR036052">
    <property type="entry name" value="TrpB-like_PALP_sf"/>
</dbReference>
<keyword evidence="5" id="KW-0412">Isoleucine biosynthesis</keyword>
<dbReference type="SUPFAM" id="SSF55021">
    <property type="entry name" value="ACT-like"/>
    <property type="match status" value="1"/>
</dbReference>
<dbReference type="EC" id="4.3.1.19" evidence="4"/>
<keyword evidence="10" id="KW-1185">Reference proteome</keyword>
<dbReference type="InterPro" id="IPR000634">
    <property type="entry name" value="Ser/Thr_deHydtase_PyrdxlP-BS"/>
</dbReference>
<feature type="domain" description="ACT" evidence="8">
    <location>
        <begin position="332"/>
        <end position="404"/>
    </location>
</feature>
<dbReference type="PANTHER" id="PTHR48078">
    <property type="entry name" value="THREONINE DEHYDRATASE, MITOCHONDRIAL-RELATED"/>
    <property type="match status" value="1"/>
</dbReference>
<dbReference type="PANTHER" id="PTHR48078:SF6">
    <property type="entry name" value="L-THREONINE DEHYDRATASE CATABOLIC TDCB"/>
    <property type="match status" value="1"/>
</dbReference>
<proteinExistence type="inferred from homology"/>
<dbReference type="InterPro" id="IPR001926">
    <property type="entry name" value="TrpB-like_PALP"/>
</dbReference>
<name>A0ABD4Z4Y6_9CREN</name>
<evidence type="ECO:0000256" key="5">
    <source>
        <dbReference type="ARBA" id="ARBA00022624"/>
    </source>
</evidence>
<dbReference type="FunFam" id="3.40.50.1100:FF:000005">
    <property type="entry name" value="Threonine dehydratase catabolic"/>
    <property type="match status" value="1"/>
</dbReference>
<accession>A0ABD4Z4Y6</accession>
<dbReference type="Gene3D" id="3.40.50.1100">
    <property type="match status" value="2"/>
</dbReference>
<evidence type="ECO:0000256" key="6">
    <source>
        <dbReference type="ARBA" id="ARBA00022898"/>
    </source>
</evidence>
<dbReference type="RefSeq" id="WP_285273036.1">
    <property type="nucleotide sequence ID" value="NZ_JASNVW010000001.1"/>
</dbReference>
<evidence type="ECO:0000256" key="4">
    <source>
        <dbReference type="ARBA" id="ARBA00012096"/>
    </source>
</evidence>
<dbReference type="AlphaFoldDB" id="A0ABD4Z4Y6"/>
<dbReference type="Proteomes" id="UP001529235">
    <property type="component" value="Unassembled WGS sequence"/>
</dbReference>
<reference evidence="9 10" key="1">
    <citation type="submission" date="2023-05" db="EMBL/GenBank/DDBJ databases">
        <title>A new hyperthermophilic archaea 'Ignisphaera cupida' sp. nov. and description of the family 'Ignisphaeraceae' fam. nov.</title>
        <authorList>
            <person name="Podosokorskaya O.A."/>
            <person name="Elcheninov A.G."/>
            <person name="Klukina A."/>
            <person name="Merkel A.Y."/>
        </authorList>
    </citation>
    <scope>NUCLEOTIDE SEQUENCE [LARGE SCALE GENOMIC DNA]</scope>
    <source>
        <strain evidence="9 10">4213-co</strain>
    </source>
</reference>
<dbReference type="PROSITE" id="PS00165">
    <property type="entry name" value="DEHYDRATASE_SER_THR"/>
    <property type="match status" value="1"/>
</dbReference>
<dbReference type="CDD" id="cd01562">
    <property type="entry name" value="Thr-dehyd"/>
    <property type="match status" value="1"/>
</dbReference>
<dbReference type="SUPFAM" id="SSF53686">
    <property type="entry name" value="Tryptophan synthase beta subunit-like PLP-dependent enzymes"/>
    <property type="match status" value="1"/>
</dbReference>
<protein>
    <recommendedName>
        <fullName evidence="4">threonine ammonia-lyase</fullName>
        <ecNumber evidence="4">4.3.1.19</ecNumber>
    </recommendedName>
</protein>
<comment type="similarity">
    <text evidence="3">Belongs to the serine/threonine dehydratase family.</text>
</comment>
<sequence length="404" mass="43817">MDSLVDTVISYGKEALNILSKHVHKTPLDFSLTFSKLSGNSVYLKLENMQKTGSFKIRGALYKIQKHLEEARARGVVAASSGNHAQGVAYAASILGVEATIVMPITTPVFKVNATKGYGANVVLFGEFYDDAYKKALEIAEERKALFIHPFNDVEIIAGQSTIGFEIVEQLPSVDVVVVPIGGGGLISGVGAVLKKLRPGVKVIGVEPKNAPKYFVSKQYGKVIEIVPAPSLADAVVAKSVGDITFQIMNEVVDDVVTVDEDSIAKAIYLLMERSKIVVEGAGALPLAALLEGYLSGKQKNVVLVVSGGNIDLTTLYRVVLRGLASDGRVAMLRIVLRDVPGELLKALNIFYRYRCNIIDIRHDRYSLATPVGYAVVEIIFETPEKGVVDEIRKELEKMSIKII</sequence>
<dbReference type="GO" id="GO:0004794">
    <property type="term" value="F:threonine deaminase activity"/>
    <property type="evidence" value="ECO:0007669"/>
    <property type="project" value="UniProtKB-EC"/>
</dbReference>
<dbReference type="InterPro" id="IPR005789">
    <property type="entry name" value="Thr_deHydtase_catblc"/>
</dbReference>
<dbReference type="PROSITE" id="PS51671">
    <property type="entry name" value="ACT"/>
    <property type="match status" value="1"/>
</dbReference>